<keyword evidence="1" id="KW-1133">Transmembrane helix</keyword>
<dbReference type="RefSeq" id="WP_377613355.1">
    <property type="nucleotide sequence ID" value="NZ_JBHUPA010000029.1"/>
</dbReference>
<accession>A0ABW6BC27</accession>
<feature type="transmembrane region" description="Helical" evidence="1">
    <location>
        <begin position="407"/>
        <end position="425"/>
    </location>
</feature>
<reference evidence="3" key="1">
    <citation type="journal article" date="2019" name="Int. J. Syst. Evol. Microbiol.">
        <title>The Global Catalogue of Microorganisms (GCM) 10K type strain sequencing project: providing services to taxonomists for standard genome sequencing and annotation.</title>
        <authorList>
            <consortium name="The Broad Institute Genomics Platform"/>
            <consortium name="The Broad Institute Genome Sequencing Center for Infectious Disease"/>
            <person name="Wu L."/>
            <person name="Ma J."/>
        </authorList>
    </citation>
    <scope>NUCLEOTIDE SEQUENCE [LARGE SCALE GENOMIC DNA]</scope>
    <source>
        <strain evidence="3">KCTC 23098</strain>
    </source>
</reference>
<organism evidence="2 3">
    <name type="scientific">Olivibacter jilunii</name>
    <dbReference type="NCBI Taxonomy" id="985016"/>
    <lineage>
        <taxon>Bacteria</taxon>
        <taxon>Pseudomonadati</taxon>
        <taxon>Bacteroidota</taxon>
        <taxon>Sphingobacteriia</taxon>
        <taxon>Sphingobacteriales</taxon>
        <taxon>Sphingobacteriaceae</taxon>
        <taxon>Olivibacter</taxon>
    </lineage>
</organism>
<feature type="transmembrane region" description="Helical" evidence="1">
    <location>
        <begin position="66"/>
        <end position="88"/>
    </location>
</feature>
<feature type="transmembrane region" description="Helical" evidence="1">
    <location>
        <begin position="25"/>
        <end position="46"/>
    </location>
</feature>
<evidence type="ECO:0000313" key="3">
    <source>
        <dbReference type="Proteomes" id="UP001597560"/>
    </source>
</evidence>
<keyword evidence="3" id="KW-1185">Reference proteome</keyword>
<evidence type="ECO:0000313" key="2">
    <source>
        <dbReference type="EMBL" id="MFD2965380.1"/>
    </source>
</evidence>
<proteinExistence type="predicted"/>
<feature type="transmembrane region" description="Helical" evidence="1">
    <location>
        <begin position="383"/>
        <end position="401"/>
    </location>
</feature>
<name>A0ABW6BC27_9SPHI</name>
<keyword evidence="1" id="KW-0812">Transmembrane</keyword>
<sequence>MQVSFAVNLLVFSFLLYKSSARPEFNPFLICTYIFYLLFFFVAPLVQLSVNQGNLVNGTLFRLDNAILTNIIILLSFVTIYTVNVNVNQSRYFKEKVDYLGIASDMGSLNIKVLFVLVGVVVCISVPFLLSSIQGESQFDFKEERSSSLIVKKFLLMIPFAALLRLMSEKKAIAKSKFIILFCVLLMCVFIVKNPITEKRNAIGPMYMTILFFLFEDFFKKRKNFFITFFSVFVVLFPLSSLFTHKSGTLNEKWNGFVTTITSIDKIGDVVYAHFLEIHYDAWSVVSNCITYVEIYGYSLGKLLLGSIFFFVPRSVWATKPYGSGQTVVEGYIYRYGPDFTNISFPYPAEGYINFGLLGVIVFCIALALYFSKLQFNILKHDGRFYSAVYFSFYLFFLLRGDLMNGIAYYVGFLAACFVVDRIAYRKRSIS</sequence>
<keyword evidence="1" id="KW-0472">Membrane</keyword>
<feature type="transmembrane region" description="Helical" evidence="1">
    <location>
        <begin position="178"/>
        <end position="196"/>
    </location>
</feature>
<feature type="transmembrane region" description="Helical" evidence="1">
    <location>
        <begin position="352"/>
        <end position="371"/>
    </location>
</feature>
<evidence type="ECO:0008006" key="4">
    <source>
        <dbReference type="Google" id="ProtNLM"/>
    </source>
</evidence>
<feature type="transmembrane region" description="Helical" evidence="1">
    <location>
        <begin position="150"/>
        <end position="166"/>
    </location>
</feature>
<feature type="transmembrane region" description="Helical" evidence="1">
    <location>
        <begin position="226"/>
        <end position="244"/>
    </location>
</feature>
<evidence type="ECO:0000256" key="1">
    <source>
        <dbReference type="SAM" id="Phobius"/>
    </source>
</evidence>
<gene>
    <name evidence="2" type="ORF">ACFS6J_26500</name>
</gene>
<feature type="transmembrane region" description="Helical" evidence="1">
    <location>
        <begin position="109"/>
        <end position="130"/>
    </location>
</feature>
<dbReference type="EMBL" id="JBHUPA010000029">
    <property type="protein sequence ID" value="MFD2965380.1"/>
    <property type="molecule type" value="Genomic_DNA"/>
</dbReference>
<protein>
    <recommendedName>
        <fullName evidence="4">Oligosaccharide repeat unit polymerase</fullName>
    </recommendedName>
</protein>
<comment type="caution">
    <text evidence="2">The sequence shown here is derived from an EMBL/GenBank/DDBJ whole genome shotgun (WGS) entry which is preliminary data.</text>
</comment>
<dbReference type="Proteomes" id="UP001597560">
    <property type="component" value="Unassembled WGS sequence"/>
</dbReference>